<dbReference type="Proteomes" id="UP000596742">
    <property type="component" value="Unassembled WGS sequence"/>
</dbReference>
<evidence type="ECO:0000313" key="2">
    <source>
        <dbReference type="Proteomes" id="UP000596742"/>
    </source>
</evidence>
<name>A0A8B6BX91_MYTGA</name>
<dbReference type="Gene3D" id="3.40.50.10140">
    <property type="entry name" value="Toll/interleukin-1 receptor homology (TIR) domain"/>
    <property type="match status" value="1"/>
</dbReference>
<reference evidence="1" key="1">
    <citation type="submission" date="2018-11" db="EMBL/GenBank/DDBJ databases">
        <authorList>
            <person name="Alioto T."/>
            <person name="Alioto T."/>
        </authorList>
    </citation>
    <scope>NUCLEOTIDE SEQUENCE</scope>
</reference>
<protein>
    <recommendedName>
        <fullName evidence="3">TIR domain-containing protein</fullName>
    </recommendedName>
</protein>
<dbReference type="PANTHER" id="PTHR10044:SF139">
    <property type="entry name" value="DEATH-ASSOCIATED INHIBITOR OF APOPTOSIS 2"/>
    <property type="match status" value="1"/>
</dbReference>
<dbReference type="PANTHER" id="PTHR10044">
    <property type="entry name" value="INHIBITOR OF APOPTOSIS"/>
    <property type="match status" value="1"/>
</dbReference>
<sequence>MKDILKFTFFYEDDDDFTIKELLPKLGAENIRYCCTEYHGVPGKSTFENFKSLVQISRKVLIVISKSVSDSTGNAFMLGLLFDFHIKDNIITLITDGTITKDLFFIHQTNLFYINDSDWFRKLKTEIKFLNPEFCATMCTGKVSNSLFSRGLSFDIFEYDMYGILVRTEKIVLQLDMQLYLKHLNYHEQYDVEEICGQCKSLQSADTIVSLVFGSEFSFESDVWTSAIRRNIVKLCEDIMDAHSFKVNWLCGTIIRGKYIPNLRLFTAHLHNEIQHGVYNEVTRRIEEPFFPQFENTEERMKSFEGVWDEGNYPSIDKMAEAGFYFKLKPNRAQCFFFCGLSTSTWNNTTNPLAIHSREIKTCACLLTKCSPDFFPVDSIVIPQPIEDRHINFEERKASFANFKYSAWAGFVVNREMIVDCLSEAGFMYSGLDACISCFKCKASVTFENPRLKPWILHASFVLSEKGKEFIETFSSTMDFSIDPEPTVVTFLLKVFDGKHRIDWKEPIILNMPLSDSSNRFLCGHCE</sequence>
<dbReference type="PROSITE" id="PS50143">
    <property type="entry name" value="BIR_REPEAT_2"/>
    <property type="match status" value="2"/>
</dbReference>
<evidence type="ECO:0000313" key="1">
    <source>
        <dbReference type="EMBL" id="VDH96663.1"/>
    </source>
</evidence>
<keyword evidence="2" id="KW-1185">Reference proteome</keyword>
<organism evidence="1 2">
    <name type="scientific">Mytilus galloprovincialis</name>
    <name type="common">Mediterranean mussel</name>
    <dbReference type="NCBI Taxonomy" id="29158"/>
    <lineage>
        <taxon>Eukaryota</taxon>
        <taxon>Metazoa</taxon>
        <taxon>Spiralia</taxon>
        <taxon>Lophotrochozoa</taxon>
        <taxon>Mollusca</taxon>
        <taxon>Bivalvia</taxon>
        <taxon>Autobranchia</taxon>
        <taxon>Pteriomorphia</taxon>
        <taxon>Mytilida</taxon>
        <taxon>Mytiloidea</taxon>
        <taxon>Mytilidae</taxon>
        <taxon>Mytilinae</taxon>
        <taxon>Mytilus</taxon>
    </lineage>
</organism>
<comment type="caution">
    <text evidence="1">The sequence shown here is derived from an EMBL/GenBank/DDBJ whole genome shotgun (WGS) entry which is preliminary data.</text>
</comment>
<dbReference type="SUPFAM" id="SSF52200">
    <property type="entry name" value="Toll/Interleukin receptor TIR domain"/>
    <property type="match status" value="1"/>
</dbReference>
<dbReference type="Pfam" id="PF00653">
    <property type="entry name" value="BIR"/>
    <property type="match status" value="1"/>
</dbReference>
<evidence type="ECO:0008006" key="3">
    <source>
        <dbReference type="Google" id="ProtNLM"/>
    </source>
</evidence>
<proteinExistence type="predicted"/>
<gene>
    <name evidence="1" type="ORF">MGAL_10B029159</name>
</gene>
<dbReference type="GO" id="GO:0005634">
    <property type="term" value="C:nucleus"/>
    <property type="evidence" value="ECO:0007669"/>
    <property type="project" value="TreeGrafter"/>
</dbReference>
<accession>A0A8B6BX91</accession>
<dbReference type="InterPro" id="IPR050784">
    <property type="entry name" value="IAP"/>
</dbReference>
<dbReference type="GO" id="GO:0005737">
    <property type="term" value="C:cytoplasm"/>
    <property type="evidence" value="ECO:0007669"/>
    <property type="project" value="TreeGrafter"/>
</dbReference>
<dbReference type="Gene3D" id="1.10.1170.10">
    <property type="entry name" value="Inhibitor Of Apoptosis Protein (2mihbC-IAP-1), Chain A"/>
    <property type="match status" value="2"/>
</dbReference>
<dbReference type="AlphaFoldDB" id="A0A8B6BX91"/>
<dbReference type="InterPro" id="IPR035897">
    <property type="entry name" value="Toll_tir_struct_dom_sf"/>
</dbReference>
<dbReference type="InterPro" id="IPR001370">
    <property type="entry name" value="BIR_rpt"/>
</dbReference>
<dbReference type="EMBL" id="UYJE01000806">
    <property type="protein sequence ID" value="VDH96663.1"/>
    <property type="molecule type" value="Genomic_DNA"/>
</dbReference>
<dbReference type="SMART" id="SM00238">
    <property type="entry name" value="BIR"/>
    <property type="match status" value="1"/>
</dbReference>
<dbReference type="OrthoDB" id="10333077at2759"/>
<dbReference type="SUPFAM" id="SSF57924">
    <property type="entry name" value="Inhibitor of apoptosis (IAP) repeat"/>
    <property type="match status" value="2"/>
</dbReference>